<accession>W9QTR5</accession>
<proteinExistence type="predicted"/>
<dbReference type="Proteomes" id="UP000030645">
    <property type="component" value="Unassembled WGS sequence"/>
</dbReference>
<evidence type="ECO:0000313" key="1">
    <source>
        <dbReference type="EMBL" id="EXB38260.1"/>
    </source>
</evidence>
<protein>
    <submittedName>
        <fullName evidence="1">Uncharacterized protein</fullName>
    </submittedName>
</protein>
<dbReference type="AlphaFoldDB" id="W9QTR5"/>
<dbReference type="EMBL" id="KE343686">
    <property type="protein sequence ID" value="EXB38260.1"/>
    <property type="molecule type" value="Genomic_DNA"/>
</dbReference>
<reference evidence="2" key="1">
    <citation type="submission" date="2013-01" db="EMBL/GenBank/DDBJ databases">
        <title>Draft Genome Sequence of a Mulberry Tree, Morus notabilis C.K. Schneid.</title>
        <authorList>
            <person name="He N."/>
            <person name="Zhao S."/>
        </authorList>
    </citation>
    <scope>NUCLEOTIDE SEQUENCE</scope>
</reference>
<sequence length="81" mass="8938">MVVGSKDLYLYCPFKDYSAMLVVDGGEVVTMSECPNVAWHDGSDYGAFQIMRRECEGMNFSMAVDPNGVQAIITANVHKRA</sequence>
<name>W9QTR5_9ROSA</name>
<gene>
    <name evidence="1" type="ORF">L484_002482</name>
</gene>
<organism evidence="1 2">
    <name type="scientific">Morus notabilis</name>
    <dbReference type="NCBI Taxonomy" id="981085"/>
    <lineage>
        <taxon>Eukaryota</taxon>
        <taxon>Viridiplantae</taxon>
        <taxon>Streptophyta</taxon>
        <taxon>Embryophyta</taxon>
        <taxon>Tracheophyta</taxon>
        <taxon>Spermatophyta</taxon>
        <taxon>Magnoliopsida</taxon>
        <taxon>eudicotyledons</taxon>
        <taxon>Gunneridae</taxon>
        <taxon>Pentapetalae</taxon>
        <taxon>rosids</taxon>
        <taxon>fabids</taxon>
        <taxon>Rosales</taxon>
        <taxon>Moraceae</taxon>
        <taxon>Moreae</taxon>
        <taxon>Morus</taxon>
    </lineage>
</organism>
<evidence type="ECO:0000313" key="2">
    <source>
        <dbReference type="Proteomes" id="UP000030645"/>
    </source>
</evidence>
<keyword evidence="2" id="KW-1185">Reference proteome</keyword>